<feature type="transmembrane region" description="Helical" evidence="18">
    <location>
        <begin position="54"/>
        <end position="79"/>
    </location>
</feature>
<evidence type="ECO:0000256" key="16">
    <source>
        <dbReference type="ARBA" id="ARBA00029806"/>
    </source>
</evidence>
<evidence type="ECO:0000256" key="14">
    <source>
        <dbReference type="ARBA" id="ARBA00022989"/>
    </source>
</evidence>
<dbReference type="InterPro" id="IPR008250">
    <property type="entry name" value="ATPase_P-typ_transduc_dom_A_sf"/>
</dbReference>
<evidence type="ECO:0000256" key="7">
    <source>
        <dbReference type="ARBA" id="ARBA00022519"/>
    </source>
</evidence>
<keyword evidence="7" id="KW-0997">Cell inner membrane</keyword>
<dbReference type="GO" id="GO:0015444">
    <property type="term" value="F:P-type magnesium transporter activity"/>
    <property type="evidence" value="ECO:0007669"/>
    <property type="project" value="UniProtKB-EC"/>
</dbReference>
<dbReference type="InterPro" id="IPR006415">
    <property type="entry name" value="P-type_ATPase_IIIB"/>
</dbReference>
<dbReference type="GO" id="GO:0016887">
    <property type="term" value="F:ATP hydrolysis activity"/>
    <property type="evidence" value="ECO:0007669"/>
    <property type="project" value="InterPro"/>
</dbReference>
<feature type="transmembrane region" description="Helical" evidence="18">
    <location>
        <begin position="674"/>
        <end position="693"/>
    </location>
</feature>
<dbReference type="Proteomes" id="UP000231414">
    <property type="component" value="Unassembled WGS sequence"/>
</dbReference>
<dbReference type="PANTHER" id="PTHR42861">
    <property type="entry name" value="CALCIUM-TRANSPORTING ATPASE"/>
    <property type="match status" value="1"/>
</dbReference>
<keyword evidence="9 18" id="KW-0812">Transmembrane</keyword>
<evidence type="ECO:0000313" key="21">
    <source>
        <dbReference type="Proteomes" id="UP000231414"/>
    </source>
</evidence>
<feature type="transmembrane region" description="Helical" evidence="18">
    <location>
        <begin position="749"/>
        <end position="767"/>
    </location>
</feature>
<feature type="transmembrane region" description="Helical" evidence="18">
    <location>
        <begin position="713"/>
        <end position="737"/>
    </location>
</feature>
<dbReference type="Pfam" id="PF00122">
    <property type="entry name" value="E1-E2_ATPase"/>
    <property type="match status" value="1"/>
</dbReference>
<proteinExistence type="inferred from homology"/>
<dbReference type="SUPFAM" id="SSF56784">
    <property type="entry name" value="HAD-like"/>
    <property type="match status" value="1"/>
</dbReference>
<keyword evidence="13" id="KW-1278">Translocase</keyword>
<evidence type="ECO:0000256" key="18">
    <source>
        <dbReference type="SAM" id="Phobius"/>
    </source>
</evidence>
<dbReference type="PRINTS" id="PR00119">
    <property type="entry name" value="CATATPASE"/>
</dbReference>
<dbReference type="SFLD" id="SFLDF00027">
    <property type="entry name" value="p-type_atpase"/>
    <property type="match status" value="1"/>
</dbReference>
<sequence length="842" mass="93712">MSVFSSNGSATLSEEIVFKEFNSSKEGLTVSEAKFRLLKNGPNKVLVKNRRGALVIFLSQFQNWLILALLFATAVSFFLGDQINSLVILSLVVLSSILGFFQEYRSERALDKLKEYITFKCRVMREGCWFEQSCEDLVIGDVVELRIGDRVPADLRIIVSDNLEFNESILTGESALVAKRAVLSQKDLEDPRTLALMGTFVSSGFGRGVVESVGDNTSFGKTAKIIREKPPLTDFQKQTKKLSFFLFRIIFVLTVFVFTSDAFFGRGLIDSFLFALALTVGVAPELLPLIMTITLSQGALKMAKKKVIIKRLMSVEDFGNMDTLCVDKTGTLTEGVFTLTGYVDPFGQSDQEVLLEAVLCSSGFSGGRHGFSSNPTDRALWDSPDVKKISEKINKYYLLDVNEFDYSRKRISVVVSDGLSRWLISKGAPENIIDVCNIDDALKSKLFLWIQDQEARGFRVLAVAKKQVDFDESETVEESNLVFRGFVLYSDPIKASASAALVLLRDLGVGIKIISGDSPLVVKKVAQETGLFQEDSNIITGKMLEGFSKFEFEEALKNCSLFARVTPAQKFDIVSGLNQDGHVVGFLGDGVNDAPALKAADVGVSVDSGSEVAKEAADIILLEKDLRTLAEGIEEGRKTFGNVSKYILNTVSANFGNMFTVAAASLFLPFIPLLPSQILLTNFISDFPLLAIASDRVDHDYTVRPRRWDIKMIFNFMVYFGFISAFFDFLLIIPLIFFFKTPPAVFRTAWFVESTISEIVITFAIRTKLPFYKSTPSKLLILASLVFGLVTIIVPSLGFGRHFFEFTSLPSLIWLWIGVELIIYFLVTEVIKYFFFSKFKTA</sequence>
<dbReference type="GO" id="GO:0005524">
    <property type="term" value="F:ATP binding"/>
    <property type="evidence" value="ECO:0007669"/>
    <property type="project" value="UniProtKB-KW"/>
</dbReference>
<feature type="transmembrane region" description="Helical" evidence="18">
    <location>
        <begin position="646"/>
        <end position="668"/>
    </location>
</feature>
<feature type="transmembrane region" description="Helical" evidence="18">
    <location>
        <begin position="85"/>
        <end position="104"/>
    </location>
</feature>
<keyword evidence="6" id="KW-1003">Cell membrane</keyword>
<dbReference type="InterPro" id="IPR059000">
    <property type="entry name" value="ATPase_P-type_domA"/>
</dbReference>
<dbReference type="InterPro" id="IPR036412">
    <property type="entry name" value="HAD-like_sf"/>
</dbReference>
<dbReference type="InterPro" id="IPR044492">
    <property type="entry name" value="P_typ_ATPase_HD_dom"/>
</dbReference>
<reference evidence="21" key="1">
    <citation type="submission" date="2017-09" db="EMBL/GenBank/DDBJ databases">
        <title>Depth-based differentiation of microbial function through sediment-hosted aquifers and enrichment of novel symbionts in the deep terrestrial subsurface.</title>
        <authorList>
            <person name="Probst A.J."/>
            <person name="Ladd B."/>
            <person name="Jarett J.K."/>
            <person name="Geller-Mcgrath D.E."/>
            <person name="Sieber C.M.K."/>
            <person name="Emerson J.B."/>
            <person name="Anantharaman K."/>
            <person name="Thomas B.C."/>
            <person name="Malmstrom R."/>
            <person name="Stieglmeier M."/>
            <person name="Klingl A."/>
            <person name="Woyke T."/>
            <person name="Ryan C.M."/>
            <person name="Banfield J.F."/>
        </authorList>
    </citation>
    <scope>NUCLEOTIDE SEQUENCE [LARGE SCALE GENOMIC DNA]</scope>
</reference>
<keyword evidence="10" id="KW-0547">Nucleotide-binding</keyword>
<keyword evidence="12" id="KW-0460">Magnesium</keyword>
<dbReference type="Pfam" id="PF00702">
    <property type="entry name" value="Hydrolase"/>
    <property type="match status" value="1"/>
</dbReference>
<comment type="caution">
    <text evidence="20">The sequence shown here is derived from an EMBL/GenBank/DDBJ whole genome shotgun (WGS) entry which is preliminary data.</text>
</comment>
<dbReference type="SFLD" id="SFLDG00002">
    <property type="entry name" value="C1.7:_P-type_atpase_like"/>
    <property type="match status" value="1"/>
</dbReference>
<dbReference type="InterPro" id="IPR023298">
    <property type="entry name" value="ATPase_P-typ_TM_dom_sf"/>
</dbReference>
<dbReference type="SUPFAM" id="SSF81653">
    <property type="entry name" value="Calcium ATPase, transduction domain A"/>
    <property type="match status" value="1"/>
</dbReference>
<dbReference type="PROSITE" id="PS00154">
    <property type="entry name" value="ATPASE_E1_E2"/>
    <property type="match status" value="1"/>
</dbReference>
<dbReference type="InterPro" id="IPR018303">
    <property type="entry name" value="ATPase_P-typ_P_site"/>
</dbReference>
<evidence type="ECO:0000256" key="17">
    <source>
        <dbReference type="ARBA" id="ARBA00047295"/>
    </source>
</evidence>
<evidence type="ECO:0000256" key="5">
    <source>
        <dbReference type="ARBA" id="ARBA00013555"/>
    </source>
</evidence>
<evidence type="ECO:0000256" key="4">
    <source>
        <dbReference type="ARBA" id="ARBA00012786"/>
    </source>
</evidence>
<evidence type="ECO:0000256" key="2">
    <source>
        <dbReference type="ARBA" id="ARBA00004429"/>
    </source>
</evidence>
<feature type="domain" description="Cation-transporting P-type ATPase N-terminal" evidence="19">
    <location>
        <begin position="8"/>
        <end position="81"/>
    </location>
</feature>
<dbReference type="Gene3D" id="3.40.1110.10">
    <property type="entry name" value="Calcium-transporting ATPase, cytoplasmic domain N"/>
    <property type="match status" value="1"/>
</dbReference>
<dbReference type="Gene3D" id="2.70.150.10">
    <property type="entry name" value="Calcium-transporting ATPase, cytoplasmic transduction domain A"/>
    <property type="match status" value="1"/>
</dbReference>
<dbReference type="Pfam" id="PF00690">
    <property type="entry name" value="Cation_ATPase_N"/>
    <property type="match status" value="1"/>
</dbReference>
<dbReference type="InterPro" id="IPR023214">
    <property type="entry name" value="HAD_sf"/>
</dbReference>
<evidence type="ECO:0000259" key="19">
    <source>
        <dbReference type="SMART" id="SM00831"/>
    </source>
</evidence>
<dbReference type="Gene3D" id="1.20.1110.10">
    <property type="entry name" value="Calcium-transporting ATPase, transmembrane domain"/>
    <property type="match status" value="1"/>
</dbReference>
<comment type="function">
    <text evidence="1">Mediates magnesium influx to the cytosol.</text>
</comment>
<dbReference type="InterPro" id="IPR004014">
    <property type="entry name" value="ATPase_P-typ_cation-transptr_N"/>
</dbReference>
<dbReference type="AlphaFoldDB" id="A0A2H0X815"/>
<feature type="transmembrane region" description="Helical" evidence="18">
    <location>
        <begin position="245"/>
        <end position="265"/>
    </location>
</feature>
<evidence type="ECO:0000256" key="8">
    <source>
        <dbReference type="ARBA" id="ARBA00022553"/>
    </source>
</evidence>
<dbReference type="Pfam" id="PF00689">
    <property type="entry name" value="Cation_ATPase_C"/>
    <property type="match status" value="1"/>
</dbReference>
<dbReference type="InterPro" id="IPR001757">
    <property type="entry name" value="P_typ_ATPase"/>
</dbReference>
<dbReference type="NCBIfam" id="TIGR01494">
    <property type="entry name" value="ATPase_P-type"/>
    <property type="match status" value="2"/>
</dbReference>
<dbReference type="Gene3D" id="3.40.50.1000">
    <property type="entry name" value="HAD superfamily/HAD-like"/>
    <property type="match status" value="1"/>
</dbReference>
<comment type="similarity">
    <text evidence="3">Belongs to the cation transport ATPase (P-type) (TC 3.A.3) family. Type IIIB subfamily.</text>
</comment>
<comment type="catalytic activity">
    <reaction evidence="17">
        <text>Mg(2+)(out) + ATP + H2O = Mg(2+)(in) + ADP + phosphate + H(+)</text>
        <dbReference type="Rhea" id="RHEA:10260"/>
        <dbReference type="ChEBI" id="CHEBI:15377"/>
        <dbReference type="ChEBI" id="CHEBI:15378"/>
        <dbReference type="ChEBI" id="CHEBI:18420"/>
        <dbReference type="ChEBI" id="CHEBI:30616"/>
        <dbReference type="ChEBI" id="CHEBI:43474"/>
        <dbReference type="ChEBI" id="CHEBI:456216"/>
        <dbReference type="EC" id="7.2.2.14"/>
    </reaction>
</comment>
<dbReference type="SFLD" id="SFLDS00003">
    <property type="entry name" value="Haloacid_Dehalogenase"/>
    <property type="match status" value="1"/>
</dbReference>
<feature type="transmembrane region" description="Helical" evidence="18">
    <location>
        <begin position="779"/>
        <end position="800"/>
    </location>
</feature>
<name>A0A2H0X815_UNCKA</name>
<dbReference type="InterPro" id="IPR006068">
    <property type="entry name" value="ATPase_P-typ_cation-transptr_C"/>
</dbReference>
<evidence type="ECO:0000256" key="15">
    <source>
        <dbReference type="ARBA" id="ARBA00023136"/>
    </source>
</evidence>
<evidence type="ECO:0000256" key="6">
    <source>
        <dbReference type="ARBA" id="ARBA00022475"/>
    </source>
</evidence>
<dbReference type="EC" id="7.2.2.14" evidence="4"/>
<dbReference type="GO" id="GO:0005886">
    <property type="term" value="C:plasma membrane"/>
    <property type="evidence" value="ECO:0007669"/>
    <property type="project" value="UniProtKB-SubCell"/>
</dbReference>
<keyword evidence="15 18" id="KW-0472">Membrane</keyword>
<gene>
    <name evidence="20" type="primary">mgtA</name>
    <name evidence="20" type="ORF">COT52_01020</name>
</gene>
<keyword evidence="14 18" id="KW-1133">Transmembrane helix</keyword>
<dbReference type="EMBL" id="PEYW01000011">
    <property type="protein sequence ID" value="PIS20975.1"/>
    <property type="molecule type" value="Genomic_DNA"/>
</dbReference>
<evidence type="ECO:0000256" key="3">
    <source>
        <dbReference type="ARBA" id="ARBA00008746"/>
    </source>
</evidence>
<accession>A0A2H0X815</accession>
<dbReference type="NCBIfam" id="TIGR01524">
    <property type="entry name" value="ATPase-IIIB_Mg"/>
    <property type="match status" value="1"/>
</dbReference>
<evidence type="ECO:0000256" key="10">
    <source>
        <dbReference type="ARBA" id="ARBA00022741"/>
    </source>
</evidence>
<dbReference type="SUPFAM" id="SSF81665">
    <property type="entry name" value="Calcium ATPase, transmembrane domain M"/>
    <property type="match status" value="1"/>
</dbReference>
<evidence type="ECO:0000313" key="20">
    <source>
        <dbReference type="EMBL" id="PIS20975.1"/>
    </source>
</evidence>
<dbReference type="InterPro" id="IPR023299">
    <property type="entry name" value="ATPase_P-typ_cyto_dom_N"/>
</dbReference>
<dbReference type="PRINTS" id="PR00120">
    <property type="entry name" value="HATPASE"/>
</dbReference>
<feature type="transmembrane region" description="Helical" evidence="18">
    <location>
        <begin position="271"/>
        <end position="295"/>
    </location>
</feature>
<evidence type="ECO:0000256" key="9">
    <source>
        <dbReference type="ARBA" id="ARBA00022692"/>
    </source>
</evidence>
<dbReference type="SMART" id="SM00831">
    <property type="entry name" value="Cation_ATPase_N"/>
    <property type="match status" value="1"/>
</dbReference>
<evidence type="ECO:0000256" key="12">
    <source>
        <dbReference type="ARBA" id="ARBA00022842"/>
    </source>
</evidence>
<organism evidence="20 21">
    <name type="scientific">candidate division WWE3 bacterium CG08_land_8_20_14_0_20_43_13</name>
    <dbReference type="NCBI Taxonomy" id="1975087"/>
    <lineage>
        <taxon>Bacteria</taxon>
        <taxon>Katanobacteria</taxon>
    </lineage>
</organism>
<keyword evidence="8" id="KW-0597">Phosphoprotein</keyword>
<feature type="transmembrane region" description="Helical" evidence="18">
    <location>
        <begin position="812"/>
        <end position="835"/>
    </location>
</feature>
<evidence type="ECO:0000256" key="13">
    <source>
        <dbReference type="ARBA" id="ARBA00022967"/>
    </source>
</evidence>
<protein>
    <recommendedName>
        <fullName evidence="5">Magnesium-transporting ATPase, P-type 1</fullName>
        <ecNumber evidence="4">7.2.2.14</ecNumber>
    </recommendedName>
    <alternativeName>
        <fullName evidence="16">Mg(2+) transport ATPase, P-type 1</fullName>
    </alternativeName>
</protein>
<keyword evidence="11" id="KW-0067">ATP-binding</keyword>
<evidence type="ECO:0000256" key="1">
    <source>
        <dbReference type="ARBA" id="ARBA00003954"/>
    </source>
</evidence>
<evidence type="ECO:0000256" key="11">
    <source>
        <dbReference type="ARBA" id="ARBA00022840"/>
    </source>
</evidence>
<comment type="subcellular location">
    <subcellularLocation>
        <location evidence="2">Cell inner membrane</location>
        <topology evidence="2">Multi-pass membrane protein</topology>
    </subcellularLocation>
</comment>